<sequence>MLEENVGIDQAYELASRYYIEDQLEKSLRIIKDLLKKEAQNPKFNHLLAKILFKLGNYKDSLPSYILALKKNQMKLNICNH</sequence>
<dbReference type="InterPro" id="IPR011990">
    <property type="entry name" value="TPR-like_helical_dom_sf"/>
</dbReference>
<reference evidence="1 2" key="1">
    <citation type="journal article" date="2018" name="Appl. Environ. Microbiol.">
        <title>Genome rearrangement shapes Prochlorococcus ecological adaptation.</title>
        <authorList>
            <person name="Yan W."/>
            <person name="Wei S."/>
            <person name="Wang Q."/>
            <person name="Xiao X."/>
            <person name="Zeng Q."/>
            <person name="Jiao N."/>
            <person name="Zhang R."/>
        </authorList>
    </citation>
    <scope>NUCLEOTIDE SEQUENCE [LARGE SCALE GENOMIC DNA]</scope>
    <source>
        <strain evidence="1 2">XMU1408</strain>
    </source>
</reference>
<dbReference type="EMBL" id="QJUE01000005">
    <property type="protein sequence ID" value="PYE01175.1"/>
    <property type="molecule type" value="Genomic_DNA"/>
</dbReference>
<dbReference type="Proteomes" id="UP000247807">
    <property type="component" value="Unassembled WGS sequence"/>
</dbReference>
<gene>
    <name evidence="1" type="ORF">DNJ73_07040</name>
</gene>
<evidence type="ECO:0000313" key="2">
    <source>
        <dbReference type="Proteomes" id="UP000247807"/>
    </source>
</evidence>
<dbReference type="SUPFAM" id="SSF48452">
    <property type="entry name" value="TPR-like"/>
    <property type="match status" value="1"/>
</dbReference>
<name>A0A318QXD0_PROMR</name>
<organism evidence="1 2">
    <name type="scientific">Prochlorococcus marinus XMU1408</name>
    <dbReference type="NCBI Taxonomy" id="2213228"/>
    <lineage>
        <taxon>Bacteria</taxon>
        <taxon>Bacillati</taxon>
        <taxon>Cyanobacteriota</taxon>
        <taxon>Cyanophyceae</taxon>
        <taxon>Synechococcales</taxon>
        <taxon>Prochlorococcaceae</taxon>
        <taxon>Prochlorococcus</taxon>
    </lineage>
</organism>
<accession>A0A318QXD0</accession>
<comment type="caution">
    <text evidence="1">The sequence shown here is derived from an EMBL/GenBank/DDBJ whole genome shotgun (WGS) entry which is preliminary data.</text>
</comment>
<protein>
    <submittedName>
        <fullName evidence="1">Uncharacterized protein</fullName>
    </submittedName>
</protein>
<dbReference type="AlphaFoldDB" id="A0A318QXD0"/>
<proteinExistence type="predicted"/>
<dbReference type="Gene3D" id="1.25.40.10">
    <property type="entry name" value="Tetratricopeptide repeat domain"/>
    <property type="match status" value="1"/>
</dbReference>
<evidence type="ECO:0000313" key="1">
    <source>
        <dbReference type="EMBL" id="PYE01175.1"/>
    </source>
</evidence>
<dbReference type="RefSeq" id="WP_158467001.1">
    <property type="nucleotide sequence ID" value="NZ_QJUE01000005.1"/>
</dbReference>